<evidence type="ECO:0000256" key="1">
    <source>
        <dbReference type="SAM" id="Phobius"/>
    </source>
</evidence>
<sequence>MVMGPTHAMSGAAVGLAVADLLPLDWGGPTSTAETFTFAAVCAGAALLPDLDTSQSTVSRSFGPVSSVVAKGVDAVSLGFYTVTKGKRDGKRRGGHRTLTHTALFAAGIGAGVSALVVQFGKPAIIATLFVCLGLALRGLAGELAKEKGWLAVSAVAAVLSALTWQSYPTEAGSTGLGVAVALGCATHCLGDAITKEGVPFLAPFLTLGKERWWEFRLPSFLSIRAGGPFEKVVLGPALTVAVGLMVIWAIDGAPQAIYDAFMPAPQ</sequence>
<evidence type="ECO:0000313" key="2">
    <source>
        <dbReference type="EMBL" id="AII06771.1"/>
    </source>
</evidence>
<dbReference type="RefSeq" id="WP_037228961.1">
    <property type="nucleotide sequence ID" value="NZ_CP008947.1"/>
</dbReference>
<proteinExistence type="predicted"/>
<feature type="transmembrane region" description="Helical" evidence="1">
    <location>
        <begin position="124"/>
        <end position="141"/>
    </location>
</feature>
<name>A0A076ELV0_RHOOP</name>
<dbReference type="EMBL" id="CP008947">
    <property type="protein sequence ID" value="AII06771.1"/>
    <property type="molecule type" value="Genomic_DNA"/>
</dbReference>
<feature type="transmembrane region" description="Helical" evidence="1">
    <location>
        <begin position="233"/>
        <end position="251"/>
    </location>
</feature>
<keyword evidence="1" id="KW-1133">Transmembrane helix</keyword>
<keyword evidence="1" id="KW-0812">Transmembrane</keyword>
<dbReference type="PANTHER" id="PTHR35531:SF1">
    <property type="entry name" value="INNER MEMBRANE PROTEIN YBCI-RELATED"/>
    <property type="match status" value="1"/>
</dbReference>
<gene>
    <name evidence="2" type="ORF">EP51_19875</name>
</gene>
<reference evidence="2 3" key="1">
    <citation type="submission" date="2014-07" db="EMBL/GenBank/DDBJ databases">
        <title>Genome Sequence of Rhodococcus opacus Strain R7, a Biodegrader of Mono- and Polycyclic Aromatic Hydrocarbons.</title>
        <authorList>
            <person name="Di Gennaro P."/>
            <person name="Zampolli J."/>
            <person name="Presti I."/>
            <person name="Cappelletti M."/>
            <person name="D'Ursi P."/>
            <person name="Orro A."/>
            <person name="Mezzelani A."/>
            <person name="Milanesi L."/>
        </authorList>
    </citation>
    <scope>NUCLEOTIDE SEQUENCE [LARGE SCALE GENOMIC DNA]</scope>
    <source>
        <strain evidence="2 3">R7</strain>
    </source>
</reference>
<dbReference type="Proteomes" id="UP000028488">
    <property type="component" value="Chromosome"/>
</dbReference>
<dbReference type="PANTHER" id="PTHR35531">
    <property type="entry name" value="INNER MEMBRANE PROTEIN YBCI-RELATED"/>
    <property type="match status" value="1"/>
</dbReference>
<evidence type="ECO:0000313" key="3">
    <source>
        <dbReference type="Proteomes" id="UP000028488"/>
    </source>
</evidence>
<organism evidence="2 3">
    <name type="scientific">Rhodococcus opacus</name>
    <name type="common">Nocardia opaca</name>
    <dbReference type="NCBI Taxonomy" id="37919"/>
    <lineage>
        <taxon>Bacteria</taxon>
        <taxon>Bacillati</taxon>
        <taxon>Actinomycetota</taxon>
        <taxon>Actinomycetes</taxon>
        <taxon>Mycobacteriales</taxon>
        <taxon>Nocardiaceae</taxon>
        <taxon>Rhodococcus</taxon>
    </lineage>
</organism>
<protein>
    <submittedName>
        <fullName evidence="2">Membrane protein</fullName>
    </submittedName>
</protein>
<dbReference type="AlphaFoldDB" id="A0A076ELV0"/>
<feature type="transmembrane region" description="Helical" evidence="1">
    <location>
        <begin position="150"/>
        <end position="168"/>
    </location>
</feature>
<feature type="transmembrane region" description="Helical" evidence="1">
    <location>
        <begin position="98"/>
        <end position="118"/>
    </location>
</feature>
<keyword evidence="1" id="KW-0472">Membrane</keyword>
<dbReference type="eggNOG" id="COG1988">
    <property type="taxonomic scope" value="Bacteria"/>
</dbReference>
<dbReference type="InterPro" id="IPR007404">
    <property type="entry name" value="YdjM-like"/>
</dbReference>
<dbReference type="Pfam" id="PF04307">
    <property type="entry name" value="YdjM"/>
    <property type="match status" value="2"/>
</dbReference>
<accession>A0A076ELV0</accession>